<dbReference type="Proteomes" id="UP001218188">
    <property type="component" value="Unassembled WGS sequence"/>
</dbReference>
<dbReference type="EMBL" id="JARJCM010000268">
    <property type="protein sequence ID" value="KAJ7020310.1"/>
    <property type="molecule type" value="Genomic_DNA"/>
</dbReference>
<accession>A0AAD6S3Q9</accession>
<organism evidence="2 3">
    <name type="scientific">Mycena alexandri</name>
    <dbReference type="NCBI Taxonomy" id="1745969"/>
    <lineage>
        <taxon>Eukaryota</taxon>
        <taxon>Fungi</taxon>
        <taxon>Dikarya</taxon>
        <taxon>Basidiomycota</taxon>
        <taxon>Agaricomycotina</taxon>
        <taxon>Agaricomycetes</taxon>
        <taxon>Agaricomycetidae</taxon>
        <taxon>Agaricales</taxon>
        <taxon>Marasmiineae</taxon>
        <taxon>Mycenaceae</taxon>
        <taxon>Mycena</taxon>
    </lineage>
</organism>
<name>A0AAD6S3Q9_9AGAR</name>
<evidence type="ECO:0000313" key="2">
    <source>
        <dbReference type="EMBL" id="KAJ7020310.1"/>
    </source>
</evidence>
<keyword evidence="3" id="KW-1185">Reference proteome</keyword>
<evidence type="ECO:0000256" key="1">
    <source>
        <dbReference type="SAM" id="MobiDB-lite"/>
    </source>
</evidence>
<feature type="compositionally biased region" description="Polar residues" evidence="1">
    <location>
        <begin position="12"/>
        <end position="24"/>
    </location>
</feature>
<feature type="compositionally biased region" description="Pro residues" evidence="1">
    <location>
        <begin position="75"/>
        <end position="87"/>
    </location>
</feature>
<proteinExistence type="predicted"/>
<gene>
    <name evidence="2" type="ORF">C8F04DRAFT_1318562</name>
</gene>
<dbReference type="AlphaFoldDB" id="A0AAD6S3Q9"/>
<evidence type="ECO:0000313" key="3">
    <source>
        <dbReference type="Proteomes" id="UP001218188"/>
    </source>
</evidence>
<reference evidence="2" key="1">
    <citation type="submission" date="2023-03" db="EMBL/GenBank/DDBJ databases">
        <title>Massive genome expansion in bonnet fungi (Mycena s.s.) driven by repeated elements and novel gene families across ecological guilds.</title>
        <authorList>
            <consortium name="Lawrence Berkeley National Laboratory"/>
            <person name="Harder C.B."/>
            <person name="Miyauchi S."/>
            <person name="Viragh M."/>
            <person name="Kuo A."/>
            <person name="Thoen E."/>
            <person name="Andreopoulos B."/>
            <person name="Lu D."/>
            <person name="Skrede I."/>
            <person name="Drula E."/>
            <person name="Henrissat B."/>
            <person name="Morin E."/>
            <person name="Kohler A."/>
            <person name="Barry K."/>
            <person name="LaButti K."/>
            <person name="Morin E."/>
            <person name="Salamov A."/>
            <person name="Lipzen A."/>
            <person name="Mereny Z."/>
            <person name="Hegedus B."/>
            <person name="Baldrian P."/>
            <person name="Stursova M."/>
            <person name="Weitz H."/>
            <person name="Taylor A."/>
            <person name="Grigoriev I.V."/>
            <person name="Nagy L.G."/>
            <person name="Martin F."/>
            <person name="Kauserud H."/>
        </authorList>
    </citation>
    <scope>NUCLEOTIDE SEQUENCE</scope>
    <source>
        <strain evidence="2">CBHHK200</strain>
    </source>
</reference>
<sequence length="173" mass="18949">MRRCLQIHGDTSRSPHSSKATHNIDQAPPHVLPAFPALYPANSEALRACLPYTTHVALVVLKPSQQRRQRGHRPINPPTPAPPATSWPPAPLPTACHSRGPPPRTFQIRPPTFFAATASPTRPFTPLPLLSLQHCPRLVPSAPTLPAVVTPTSRRFLFLQVFLLLSPSGCLRE</sequence>
<feature type="region of interest" description="Disordered" evidence="1">
    <location>
        <begin position="63"/>
        <end position="87"/>
    </location>
</feature>
<comment type="caution">
    <text evidence="2">The sequence shown here is derived from an EMBL/GenBank/DDBJ whole genome shotgun (WGS) entry which is preliminary data.</text>
</comment>
<feature type="region of interest" description="Disordered" evidence="1">
    <location>
        <begin position="1"/>
        <end position="28"/>
    </location>
</feature>
<protein>
    <submittedName>
        <fullName evidence="2">Uncharacterized protein</fullName>
    </submittedName>
</protein>